<evidence type="ECO:0000259" key="8">
    <source>
        <dbReference type="PROSITE" id="PS50928"/>
    </source>
</evidence>
<keyword evidence="2 7" id="KW-0813">Transport</keyword>
<dbReference type="EMBL" id="CP145316">
    <property type="protein sequence ID" value="XAM18606.1"/>
    <property type="molecule type" value="Genomic_DNA"/>
</dbReference>
<organism evidence="9 10">
    <name type="scientific">Helicobacter mastomyrinus</name>
    <dbReference type="NCBI Taxonomy" id="287948"/>
    <lineage>
        <taxon>Bacteria</taxon>
        <taxon>Pseudomonadati</taxon>
        <taxon>Campylobacterota</taxon>
        <taxon>Epsilonproteobacteria</taxon>
        <taxon>Campylobacterales</taxon>
        <taxon>Helicobacteraceae</taxon>
        <taxon>Helicobacter</taxon>
    </lineage>
</organism>
<name>A0ABZ3F958_9HELI</name>
<feature type="transmembrane region" description="Helical" evidence="7">
    <location>
        <begin position="12"/>
        <end position="31"/>
    </location>
</feature>
<gene>
    <name evidence="9" type="ORF">V3I05_02690</name>
</gene>
<feature type="transmembrane region" description="Helical" evidence="7">
    <location>
        <begin position="133"/>
        <end position="161"/>
    </location>
</feature>
<evidence type="ECO:0000256" key="7">
    <source>
        <dbReference type="RuleBase" id="RU363032"/>
    </source>
</evidence>
<evidence type="ECO:0000256" key="4">
    <source>
        <dbReference type="ARBA" id="ARBA00022692"/>
    </source>
</evidence>
<dbReference type="SUPFAM" id="SSF161098">
    <property type="entry name" value="MetI-like"/>
    <property type="match status" value="1"/>
</dbReference>
<keyword evidence="4 7" id="KW-0812">Transmembrane</keyword>
<feature type="transmembrane region" description="Helical" evidence="7">
    <location>
        <begin position="245"/>
        <end position="267"/>
    </location>
</feature>
<dbReference type="Pfam" id="PF00528">
    <property type="entry name" value="BPD_transp_1"/>
    <property type="match status" value="1"/>
</dbReference>
<dbReference type="Pfam" id="PF19300">
    <property type="entry name" value="BPD_transp_1_N"/>
    <property type="match status" value="1"/>
</dbReference>
<dbReference type="InterPro" id="IPR045621">
    <property type="entry name" value="BPD_transp_1_N"/>
</dbReference>
<reference evidence="9 10" key="1">
    <citation type="submission" date="2024-02" db="EMBL/GenBank/DDBJ databases">
        <title>Genome and pathogenicity analysis of Helicobacter mastomyrinus isolated from mice.</title>
        <authorList>
            <person name="Zhu L."/>
        </authorList>
    </citation>
    <scope>NUCLEOTIDE SEQUENCE [LARGE SCALE GENOMIC DNA]</scope>
    <source>
        <strain evidence="9 10">Hm-17</strain>
    </source>
</reference>
<feature type="domain" description="ABC transmembrane type-1" evidence="8">
    <location>
        <begin position="98"/>
        <end position="295"/>
    </location>
</feature>
<keyword evidence="6 7" id="KW-0472">Membrane</keyword>
<feature type="transmembrane region" description="Helical" evidence="7">
    <location>
        <begin position="218"/>
        <end position="239"/>
    </location>
</feature>
<dbReference type="PROSITE" id="PS50928">
    <property type="entry name" value="ABC_TM1"/>
    <property type="match status" value="1"/>
</dbReference>
<evidence type="ECO:0000313" key="9">
    <source>
        <dbReference type="EMBL" id="XAM18606.1"/>
    </source>
</evidence>
<protein>
    <submittedName>
        <fullName evidence="9">ABC transporter permease subunit</fullName>
    </submittedName>
</protein>
<evidence type="ECO:0000256" key="1">
    <source>
        <dbReference type="ARBA" id="ARBA00004651"/>
    </source>
</evidence>
<evidence type="ECO:0000256" key="6">
    <source>
        <dbReference type="ARBA" id="ARBA00023136"/>
    </source>
</evidence>
<dbReference type="PANTHER" id="PTHR43163:SF6">
    <property type="entry name" value="DIPEPTIDE TRANSPORT SYSTEM PERMEASE PROTEIN DPPB-RELATED"/>
    <property type="match status" value="1"/>
</dbReference>
<sequence length="322" mass="36250">MKKFIFYRICSIIPIVLLVSFGTFCLLRLGGSDPVMAYILHSHIPATPELIAELRVEFGLDKPLLQQYFLWLKDAIRLDFGISYMSGRSVSADFLHFLPNTLLLVLCGFILTILCALPLGIASVHYHNRFPDFLIRFICFIGVSMPNFWVAFLLVLFFSIYLEWLPAVGLEGAKSLILPSVSIALMSICILARLIRANMLEVQKERHIIYAKMRGVRGLRLHIIHIFYSAFLPILTAMGMHIGELVGGALVIESVFGLPGIGLYSISGIANHDYPVIECFIVILSASFVLCNALVDILYAVFDPRMRKQMAHTYENPSKEYV</sequence>
<dbReference type="InterPro" id="IPR035906">
    <property type="entry name" value="MetI-like_sf"/>
</dbReference>
<comment type="similarity">
    <text evidence="7">Belongs to the binding-protein-dependent transport system permease family.</text>
</comment>
<proteinExistence type="inferred from homology"/>
<keyword evidence="5 7" id="KW-1133">Transmembrane helix</keyword>
<dbReference type="CDD" id="cd06261">
    <property type="entry name" value="TM_PBP2"/>
    <property type="match status" value="1"/>
</dbReference>
<evidence type="ECO:0000256" key="2">
    <source>
        <dbReference type="ARBA" id="ARBA00022448"/>
    </source>
</evidence>
<keyword evidence="10" id="KW-1185">Reference proteome</keyword>
<feature type="transmembrane region" description="Helical" evidence="7">
    <location>
        <begin position="101"/>
        <end position="121"/>
    </location>
</feature>
<dbReference type="InterPro" id="IPR000515">
    <property type="entry name" value="MetI-like"/>
</dbReference>
<evidence type="ECO:0000256" key="3">
    <source>
        <dbReference type="ARBA" id="ARBA00022475"/>
    </source>
</evidence>
<dbReference type="RefSeq" id="WP_343353912.1">
    <property type="nucleotide sequence ID" value="NZ_CP145316.1"/>
</dbReference>
<feature type="transmembrane region" description="Helical" evidence="7">
    <location>
        <begin position="176"/>
        <end position="197"/>
    </location>
</feature>
<feature type="transmembrane region" description="Helical" evidence="7">
    <location>
        <begin position="279"/>
        <end position="302"/>
    </location>
</feature>
<keyword evidence="3" id="KW-1003">Cell membrane</keyword>
<evidence type="ECO:0000256" key="5">
    <source>
        <dbReference type="ARBA" id="ARBA00022989"/>
    </source>
</evidence>
<accession>A0ABZ3F958</accession>
<dbReference type="Proteomes" id="UP001434737">
    <property type="component" value="Chromosome"/>
</dbReference>
<dbReference type="Gene3D" id="1.10.3720.10">
    <property type="entry name" value="MetI-like"/>
    <property type="match status" value="1"/>
</dbReference>
<evidence type="ECO:0000313" key="10">
    <source>
        <dbReference type="Proteomes" id="UP001434737"/>
    </source>
</evidence>
<comment type="subcellular location">
    <subcellularLocation>
        <location evidence="1 7">Cell membrane</location>
        <topology evidence="1 7">Multi-pass membrane protein</topology>
    </subcellularLocation>
</comment>
<dbReference type="PANTHER" id="PTHR43163">
    <property type="entry name" value="DIPEPTIDE TRANSPORT SYSTEM PERMEASE PROTEIN DPPB-RELATED"/>
    <property type="match status" value="1"/>
</dbReference>